<organism evidence="4 5">
    <name type="scientific">Paenibacillus phyllosphaerae</name>
    <dbReference type="NCBI Taxonomy" id="274593"/>
    <lineage>
        <taxon>Bacteria</taxon>
        <taxon>Bacillati</taxon>
        <taxon>Bacillota</taxon>
        <taxon>Bacilli</taxon>
        <taxon>Bacillales</taxon>
        <taxon>Paenibacillaceae</taxon>
        <taxon>Paenibacillus</taxon>
    </lineage>
</organism>
<dbReference type="RefSeq" id="WP_183602593.1">
    <property type="nucleotide sequence ID" value="NZ_JACHXK010000012.1"/>
</dbReference>
<gene>
    <name evidence="4" type="ORF">FHS18_004577</name>
</gene>
<keyword evidence="5" id="KW-1185">Reference proteome</keyword>
<evidence type="ECO:0000313" key="5">
    <source>
        <dbReference type="Proteomes" id="UP000570361"/>
    </source>
</evidence>
<dbReference type="GO" id="GO:0016747">
    <property type="term" value="F:acyltransferase activity, transferring groups other than amino-acyl groups"/>
    <property type="evidence" value="ECO:0007669"/>
    <property type="project" value="InterPro"/>
</dbReference>
<dbReference type="Pfam" id="PF00583">
    <property type="entry name" value="Acetyltransf_1"/>
    <property type="match status" value="1"/>
</dbReference>
<reference evidence="4 5" key="1">
    <citation type="submission" date="2020-08" db="EMBL/GenBank/DDBJ databases">
        <title>Genomic Encyclopedia of Type Strains, Phase III (KMG-III): the genomes of soil and plant-associated and newly described type strains.</title>
        <authorList>
            <person name="Whitman W."/>
        </authorList>
    </citation>
    <scope>NUCLEOTIDE SEQUENCE [LARGE SCALE GENOMIC DNA]</scope>
    <source>
        <strain evidence="4 5">CECT 5862</strain>
    </source>
</reference>
<protein>
    <submittedName>
        <fullName evidence="4">GNAT superfamily N-acetyltransferase</fullName>
    </submittedName>
</protein>
<feature type="domain" description="N-acetyltransferase" evidence="3">
    <location>
        <begin position="6"/>
        <end position="168"/>
    </location>
</feature>
<dbReference type="CDD" id="cd04301">
    <property type="entry name" value="NAT_SF"/>
    <property type="match status" value="1"/>
</dbReference>
<dbReference type="EMBL" id="JACHXK010000012">
    <property type="protein sequence ID" value="MBB3112476.1"/>
    <property type="molecule type" value="Genomic_DNA"/>
</dbReference>
<dbReference type="PROSITE" id="PS51186">
    <property type="entry name" value="GNAT"/>
    <property type="match status" value="1"/>
</dbReference>
<sequence>MPEATIIIRDVIAEDQDAFLRVLVDAYAQYAEVLPPPRWEQYKQSLEASFHEGAPVARIAAFADGELVGSLQLFASSIEAYGNPELDIRNPIIRYLAVSPKTRGLGIATLLIREAIRRSQSLGADRINLHTSDMMASAVRLYERLGFERAYETDVYNGETLVKGFRLTLNETALAAINSAR</sequence>
<proteinExistence type="predicted"/>
<evidence type="ECO:0000256" key="2">
    <source>
        <dbReference type="ARBA" id="ARBA00023315"/>
    </source>
</evidence>
<name>A0A7W5B2K8_9BACL</name>
<dbReference type="PANTHER" id="PTHR43877">
    <property type="entry name" value="AMINOALKYLPHOSPHONATE N-ACETYLTRANSFERASE-RELATED-RELATED"/>
    <property type="match status" value="1"/>
</dbReference>
<dbReference type="AlphaFoldDB" id="A0A7W5B2K8"/>
<dbReference type="SUPFAM" id="SSF55729">
    <property type="entry name" value="Acyl-CoA N-acyltransferases (Nat)"/>
    <property type="match status" value="1"/>
</dbReference>
<evidence type="ECO:0000256" key="1">
    <source>
        <dbReference type="ARBA" id="ARBA00022679"/>
    </source>
</evidence>
<accession>A0A7W5B2K8</accession>
<evidence type="ECO:0000313" key="4">
    <source>
        <dbReference type="EMBL" id="MBB3112476.1"/>
    </source>
</evidence>
<dbReference type="Gene3D" id="3.40.630.30">
    <property type="match status" value="1"/>
</dbReference>
<dbReference type="InterPro" id="IPR000182">
    <property type="entry name" value="GNAT_dom"/>
</dbReference>
<keyword evidence="1 4" id="KW-0808">Transferase</keyword>
<dbReference type="InterPro" id="IPR050832">
    <property type="entry name" value="Bact_Acetyltransf"/>
</dbReference>
<dbReference type="Proteomes" id="UP000570361">
    <property type="component" value="Unassembled WGS sequence"/>
</dbReference>
<evidence type="ECO:0000259" key="3">
    <source>
        <dbReference type="PROSITE" id="PS51186"/>
    </source>
</evidence>
<dbReference type="InterPro" id="IPR016181">
    <property type="entry name" value="Acyl_CoA_acyltransferase"/>
</dbReference>
<dbReference type="PANTHER" id="PTHR43877:SF2">
    <property type="entry name" value="AMINOALKYLPHOSPHONATE N-ACETYLTRANSFERASE-RELATED"/>
    <property type="match status" value="1"/>
</dbReference>
<keyword evidence="2" id="KW-0012">Acyltransferase</keyword>
<comment type="caution">
    <text evidence="4">The sequence shown here is derived from an EMBL/GenBank/DDBJ whole genome shotgun (WGS) entry which is preliminary data.</text>
</comment>